<sequence length="413" mass="45718">MGSLLEDTNEKIFSIGRKIGIDNKELLLLTKAERMVVVNCPLKRDDKSLQMIQGFRVLHSNTIGPAKGGLIINSDISLDDTKALATIMTLKTALVGIPLGGSGGAIQVDINTLSDKELERLVRRYTAAVINVIGPEQDVMGPDLNTDERIMSWIMDTYSVGIGHTTHRVVTGKPIDTGGIYGREQAVGLGIGYILHEWARKELEEIQGQSVVIQGIGQVGRNFALATDKLGAKVIAISDSKNGIYHQEGLDVQDVIDYKLKHGNLLDYPNAEKITNETLLTMECDWLIPCATYHQITENNVNNLKCRRIIEGANAAISLKADKILWDRNIPVIPDILANAGGVIVSYFEWVQGFQQLAWSLGRVEEELQRIIVKVFNEVYTLRTERDISFRSAALILAIKRVAFAEEIRGIYP</sequence>
<organism evidence="8 9">
    <name type="scientific">Promethearchaeum syntrophicum</name>
    <dbReference type="NCBI Taxonomy" id="2594042"/>
    <lineage>
        <taxon>Archaea</taxon>
        <taxon>Promethearchaeati</taxon>
        <taxon>Promethearchaeota</taxon>
        <taxon>Promethearchaeia</taxon>
        <taxon>Promethearchaeales</taxon>
        <taxon>Promethearchaeaceae</taxon>
        <taxon>Promethearchaeum</taxon>
    </lineage>
</organism>
<name>A0A5B9DB00_9ARCH</name>
<comment type="subunit">
    <text evidence="2">Homohexamer.</text>
</comment>
<dbReference type="SUPFAM" id="SSF53223">
    <property type="entry name" value="Aminoacid dehydrogenase-like, N-terminal domain"/>
    <property type="match status" value="1"/>
</dbReference>
<dbReference type="AlphaFoldDB" id="A0A5B9DB00"/>
<dbReference type="PRINTS" id="PR00082">
    <property type="entry name" value="GLFDHDRGNASE"/>
</dbReference>
<evidence type="ECO:0000256" key="1">
    <source>
        <dbReference type="ARBA" id="ARBA00006382"/>
    </source>
</evidence>
<evidence type="ECO:0000256" key="2">
    <source>
        <dbReference type="ARBA" id="ARBA00011643"/>
    </source>
</evidence>
<feature type="domain" description="Glutamate/phenylalanine/leucine/valine/L-tryptophan dehydrogenase C-terminal" evidence="7">
    <location>
        <begin position="180"/>
        <end position="410"/>
    </location>
</feature>
<dbReference type="Gene3D" id="3.40.50.10860">
    <property type="entry name" value="Leucine Dehydrogenase, chain A, domain 1"/>
    <property type="match status" value="1"/>
</dbReference>
<dbReference type="KEGG" id="psyt:DSAG12_02000"/>
<proteinExistence type="inferred from homology"/>
<dbReference type="InterPro" id="IPR036291">
    <property type="entry name" value="NAD(P)-bd_dom_sf"/>
</dbReference>
<dbReference type="CDD" id="cd01076">
    <property type="entry name" value="NAD_bind_1_Glu_DH"/>
    <property type="match status" value="1"/>
</dbReference>
<dbReference type="SUPFAM" id="SSF51735">
    <property type="entry name" value="NAD(P)-binding Rossmann-fold domains"/>
    <property type="match status" value="1"/>
</dbReference>
<evidence type="ECO:0000256" key="6">
    <source>
        <dbReference type="RuleBase" id="RU004417"/>
    </source>
</evidence>
<dbReference type="Gene3D" id="3.40.50.720">
    <property type="entry name" value="NAD(P)-binding Rossmann-like Domain"/>
    <property type="match status" value="1"/>
</dbReference>
<dbReference type="InterPro" id="IPR006096">
    <property type="entry name" value="Glu/Leu/Phe/Val/Trp_DH_C"/>
</dbReference>
<evidence type="ECO:0000256" key="3">
    <source>
        <dbReference type="ARBA" id="ARBA00023002"/>
    </source>
</evidence>
<gene>
    <name evidence="8" type="ORF">DSAG12_02000</name>
</gene>
<protein>
    <recommendedName>
        <fullName evidence="4">Glutamate dehydrogenase</fullName>
    </recommendedName>
</protein>
<dbReference type="GO" id="GO:0004352">
    <property type="term" value="F:glutamate dehydrogenase (NAD+) activity"/>
    <property type="evidence" value="ECO:0007669"/>
    <property type="project" value="TreeGrafter"/>
</dbReference>
<dbReference type="InterPro" id="IPR014362">
    <property type="entry name" value="Glu_DH"/>
</dbReference>
<dbReference type="Pfam" id="PF02812">
    <property type="entry name" value="ELFV_dehydrog_N"/>
    <property type="match status" value="1"/>
</dbReference>
<dbReference type="SMART" id="SM00839">
    <property type="entry name" value="ELFV_dehydrog"/>
    <property type="match status" value="1"/>
</dbReference>
<dbReference type="InterPro" id="IPR046346">
    <property type="entry name" value="Aminoacid_DH-like_N_sf"/>
</dbReference>
<dbReference type="EMBL" id="CP042905">
    <property type="protein sequence ID" value="QEE16171.1"/>
    <property type="molecule type" value="Genomic_DNA"/>
</dbReference>
<reference evidence="8 9" key="2">
    <citation type="journal article" date="2024" name="Int. J. Syst. Evol. Microbiol.">
        <title>Promethearchaeum syntrophicum gen. nov., sp. nov., an anaerobic, obligately syntrophic archaeon, the first isolate of the lineage 'Asgard' archaea, and proposal of the new archaeal phylum Promethearchaeota phyl. nov. and kingdom Promethearchaeati regn. nov.</title>
        <authorList>
            <person name="Imachi H."/>
            <person name="Nobu M.K."/>
            <person name="Kato S."/>
            <person name="Takaki Y."/>
            <person name="Miyazaki M."/>
            <person name="Miyata M."/>
            <person name="Ogawara M."/>
            <person name="Saito Y."/>
            <person name="Sakai S."/>
            <person name="Tahara Y.O."/>
            <person name="Takano Y."/>
            <person name="Tasumi E."/>
            <person name="Uematsu K."/>
            <person name="Yoshimura T."/>
            <person name="Itoh T."/>
            <person name="Ohkuma M."/>
            <person name="Takai K."/>
        </authorList>
    </citation>
    <scope>NUCLEOTIDE SEQUENCE [LARGE SCALE GENOMIC DNA]</scope>
    <source>
        <strain evidence="8 9">MK-D1</strain>
    </source>
</reference>
<dbReference type="PIRSF" id="PIRSF000185">
    <property type="entry name" value="Glu_DH"/>
    <property type="match status" value="1"/>
</dbReference>
<dbReference type="PANTHER" id="PTHR11606">
    <property type="entry name" value="GLUTAMATE DEHYDROGENASE"/>
    <property type="match status" value="1"/>
</dbReference>
<dbReference type="InterPro" id="IPR006097">
    <property type="entry name" value="Glu/Leu/Phe/Val/Trp_DH_dimer"/>
</dbReference>
<evidence type="ECO:0000313" key="8">
    <source>
        <dbReference type="EMBL" id="QEE16171.1"/>
    </source>
</evidence>
<dbReference type="GeneID" id="41329990"/>
<reference evidence="8 9" key="1">
    <citation type="journal article" date="2020" name="Nature">
        <title>Isolation of an archaeon at the prokaryote-eukaryote interface.</title>
        <authorList>
            <person name="Imachi H."/>
            <person name="Nobu M.K."/>
            <person name="Nakahara N."/>
            <person name="Morono Y."/>
            <person name="Ogawara M."/>
            <person name="Takaki Y."/>
            <person name="Takano Y."/>
            <person name="Uematsu K."/>
            <person name="Ikuta T."/>
            <person name="Ito M."/>
            <person name="Matsui Y."/>
            <person name="Miyazaki M."/>
            <person name="Murata K."/>
            <person name="Saito Y."/>
            <person name="Sakai S."/>
            <person name="Song C."/>
            <person name="Tasumi E."/>
            <person name="Yamanaka Y."/>
            <person name="Yamaguchi T."/>
            <person name="Kamagata Y."/>
            <person name="Tamaki H."/>
            <person name="Takai K."/>
        </authorList>
    </citation>
    <scope>NUCLEOTIDE SEQUENCE [LARGE SCALE GENOMIC DNA]</scope>
    <source>
        <strain evidence="8 9">MK-D1</strain>
    </source>
</reference>
<dbReference type="Pfam" id="PF00208">
    <property type="entry name" value="ELFV_dehydrog"/>
    <property type="match status" value="1"/>
</dbReference>
<keyword evidence="3 4" id="KW-0560">Oxidoreductase</keyword>
<dbReference type="Proteomes" id="UP000321408">
    <property type="component" value="Chromosome"/>
</dbReference>
<accession>A0A5B9DB00</accession>
<evidence type="ECO:0000256" key="5">
    <source>
        <dbReference type="PIRSR" id="PIRSR000185-3"/>
    </source>
</evidence>
<evidence type="ECO:0000313" key="9">
    <source>
        <dbReference type="Proteomes" id="UP000321408"/>
    </source>
</evidence>
<dbReference type="PANTHER" id="PTHR11606:SF13">
    <property type="entry name" value="GLUTAMATE DEHYDROGENASE 1, MITOCHONDRIAL"/>
    <property type="match status" value="1"/>
</dbReference>
<evidence type="ECO:0000259" key="7">
    <source>
        <dbReference type="SMART" id="SM00839"/>
    </source>
</evidence>
<dbReference type="InterPro" id="IPR033922">
    <property type="entry name" value="NAD_bind_Glu_DH"/>
</dbReference>
<dbReference type="RefSeq" id="WP_147663050.1">
    <property type="nucleotide sequence ID" value="NZ_CP042905.2"/>
</dbReference>
<feature type="site" description="Important for catalysis" evidence="5">
    <location>
        <position position="143"/>
    </location>
</feature>
<dbReference type="GO" id="GO:0006538">
    <property type="term" value="P:L-glutamate catabolic process"/>
    <property type="evidence" value="ECO:0007669"/>
    <property type="project" value="TreeGrafter"/>
</dbReference>
<comment type="similarity">
    <text evidence="1 4 6">Belongs to the Glu/Leu/Phe/Val dehydrogenases family.</text>
</comment>
<dbReference type="InterPro" id="IPR006095">
    <property type="entry name" value="Glu/Leu/Phe/Val/Trp_DH"/>
</dbReference>
<evidence type="ECO:0000256" key="4">
    <source>
        <dbReference type="PIRNR" id="PIRNR000185"/>
    </source>
</evidence>
<dbReference type="OrthoDB" id="6425at2157"/>
<keyword evidence="9" id="KW-1185">Reference proteome</keyword>